<dbReference type="RefSeq" id="WP_012044338.1">
    <property type="nucleotide sequence ID" value="NZ_JABFDP010000014.1"/>
</dbReference>
<feature type="chain" id="PRO_5045290235" evidence="2">
    <location>
        <begin position="25"/>
        <end position="83"/>
    </location>
</feature>
<name>A0ABS5G645_9BRAD</name>
<evidence type="ECO:0000313" key="4">
    <source>
        <dbReference type="Proteomes" id="UP001314635"/>
    </source>
</evidence>
<feature type="signal peptide" evidence="2">
    <location>
        <begin position="1"/>
        <end position="24"/>
    </location>
</feature>
<evidence type="ECO:0000256" key="1">
    <source>
        <dbReference type="SAM" id="MobiDB-lite"/>
    </source>
</evidence>
<evidence type="ECO:0000256" key="2">
    <source>
        <dbReference type="SAM" id="SignalP"/>
    </source>
</evidence>
<dbReference type="Proteomes" id="UP001314635">
    <property type="component" value="Unassembled WGS sequence"/>
</dbReference>
<evidence type="ECO:0000313" key="3">
    <source>
        <dbReference type="EMBL" id="MBR1136790.1"/>
    </source>
</evidence>
<proteinExistence type="predicted"/>
<accession>A0ABS5G645</accession>
<sequence>MRITPVIFVGSLAALVATAAPALAKNSQIPKPDDQAPSSVPCRAYQQAPDGTWNELPCQGQGQAASAPRRQQSVTNTPGSAAR</sequence>
<feature type="compositionally biased region" description="Polar residues" evidence="1">
    <location>
        <begin position="60"/>
        <end position="83"/>
    </location>
</feature>
<keyword evidence="4" id="KW-1185">Reference proteome</keyword>
<comment type="caution">
    <text evidence="3">The sequence shown here is derived from an EMBL/GenBank/DDBJ whole genome shotgun (WGS) entry which is preliminary data.</text>
</comment>
<dbReference type="EMBL" id="JAFCLK010000011">
    <property type="protein sequence ID" value="MBR1136790.1"/>
    <property type="molecule type" value="Genomic_DNA"/>
</dbReference>
<organism evidence="3 4">
    <name type="scientific">Bradyrhizobium denitrificans</name>
    <dbReference type="NCBI Taxonomy" id="2734912"/>
    <lineage>
        <taxon>Bacteria</taxon>
        <taxon>Pseudomonadati</taxon>
        <taxon>Pseudomonadota</taxon>
        <taxon>Alphaproteobacteria</taxon>
        <taxon>Hyphomicrobiales</taxon>
        <taxon>Nitrobacteraceae</taxon>
        <taxon>Bradyrhizobium</taxon>
    </lineage>
</organism>
<keyword evidence="2" id="KW-0732">Signal</keyword>
<gene>
    <name evidence="3" type="ORF">JQ619_13510</name>
</gene>
<reference evidence="4" key="1">
    <citation type="journal article" date="2021" name="ISME J.">
        <title>Evolutionary origin and ecological implication of a unique nif island in free-living Bradyrhizobium lineages.</title>
        <authorList>
            <person name="Tao J."/>
        </authorList>
    </citation>
    <scope>NUCLEOTIDE SEQUENCE [LARGE SCALE GENOMIC DNA]</scope>
    <source>
        <strain evidence="4">SZCCT0094</strain>
    </source>
</reference>
<feature type="region of interest" description="Disordered" evidence="1">
    <location>
        <begin position="26"/>
        <end position="83"/>
    </location>
</feature>
<protein>
    <submittedName>
        <fullName evidence="3">Uncharacterized protein</fullName>
    </submittedName>
</protein>